<dbReference type="PROSITE" id="PS51450">
    <property type="entry name" value="LRR"/>
    <property type="match status" value="1"/>
</dbReference>
<dbReference type="InterPro" id="IPR050541">
    <property type="entry name" value="LRR_TM_domain-containing"/>
</dbReference>
<feature type="transmembrane region" description="Helical" evidence="3">
    <location>
        <begin position="291"/>
        <end position="313"/>
    </location>
</feature>
<dbReference type="SUPFAM" id="SSF52058">
    <property type="entry name" value="L domain-like"/>
    <property type="match status" value="1"/>
</dbReference>
<keyword evidence="2" id="KW-0677">Repeat</keyword>
<sequence>MVIQLIRSCPFSCMVCSEDVTLCQGLTYIPDAPVTTKALIVTDGNITSIESFNLSRLFNITLLRLSSNRITDIKENAFNGLRDLRTLLLDQNQIPSSSISDNTFSELQKLQVLVLSNNALNSISGAWFKNMKGLMRLELNGNQITYLTDRSFGITCLDSLRSLDLSNNFISYIEKNAFQHLPQLEEMDLSRNRLAFIPDMFSALTQLILLSLDQNQWNCTCKLCDLAAFLRNYVNSSTRLLKNVNDMYCKASKNSAVNRVLELTKANCNSDPQKITAIPKNEKMNSYWRDIILVAVFCFVGAVGFTCLVLALFNWKLLQGKANEHTSENCCCRTLDESQCGHEPRNYLTEGYCNCHLTQENEIKVTSIMGSGREMPFLQENRHQATVKAESVGLDTALRSIPRENRIKKNGSFLCLKCKLVESYSQEPDKNMSRVNETGVLSKGFHCRVTKPSNFEQWEDVQMTTDIRNDAFNRRCAIPECTLAKKRLEKHLTNESCQEKIHTKKC</sequence>
<name>A0A8C8RI69_9SAUR</name>
<keyword evidence="5" id="KW-1185">Reference proteome</keyword>
<dbReference type="InterPro" id="IPR032675">
    <property type="entry name" value="LRR_dom_sf"/>
</dbReference>
<dbReference type="Proteomes" id="UP000694393">
    <property type="component" value="Unplaced"/>
</dbReference>
<protein>
    <submittedName>
        <fullName evidence="4">Uncharacterized protein</fullName>
    </submittedName>
</protein>
<dbReference type="Gene3D" id="3.80.10.10">
    <property type="entry name" value="Ribonuclease Inhibitor"/>
    <property type="match status" value="2"/>
</dbReference>
<evidence type="ECO:0000313" key="5">
    <source>
        <dbReference type="Proteomes" id="UP000694393"/>
    </source>
</evidence>
<dbReference type="PANTHER" id="PTHR24369:SF161">
    <property type="entry name" value="LEUCINE-RICH REPEAT-CONTAINING PROTEIN 53"/>
    <property type="match status" value="1"/>
</dbReference>
<evidence type="ECO:0000256" key="1">
    <source>
        <dbReference type="ARBA" id="ARBA00022614"/>
    </source>
</evidence>
<keyword evidence="1" id="KW-0433">Leucine-rich repeat</keyword>
<reference evidence="4" key="1">
    <citation type="submission" date="2025-08" db="UniProtKB">
        <authorList>
            <consortium name="Ensembl"/>
        </authorList>
    </citation>
    <scope>IDENTIFICATION</scope>
</reference>
<dbReference type="InterPro" id="IPR001611">
    <property type="entry name" value="Leu-rich_rpt"/>
</dbReference>
<dbReference type="AlphaFoldDB" id="A0A8C8RI69"/>
<reference evidence="4" key="2">
    <citation type="submission" date="2025-09" db="UniProtKB">
        <authorList>
            <consortium name="Ensembl"/>
        </authorList>
    </citation>
    <scope>IDENTIFICATION</scope>
</reference>
<organism evidence="4 5">
    <name type="scientific">Pelusios castaneus</name>
    <name type="common">West African mud turtle</name>
    <dbReference type="NCBI Taxonomy" id="367368"/>
    <lineage>
        <taxon>Eukaryota</taxon>
        <taxon>Metazoa</taxon>
        <taxon>Chordata</taxon>
        <taxon>Craniata</taxon>
        <taxon>Vertebrata</taxon>
        <taxon>Euteleostomi</taxon>
        <taxon>Archelosauria</taxon>
        <taxon>Testudinata</taxon>
        <taxon>Testudines</taxon>
        <taxon>Pleurodira</taxon>
        <taxon>Pelomedusidae</taxon>
        <taxon>Pelusios</taxon>
    </lineage>
</organism>
<evidence type="ECO:0000313" key="4">
    <source>
        <dbReference type="Ensembl" id="ENSPCEP00000005873.1"/>
    </source>
</evidence>
<proteinExistence type="predicted"/>
<dbReference type="PANTHER" id="PTHR24369">
    <property type="entry name" value="ANTIGEN BSP, PUTATIVE-RELATED"/>
    <property type="match status" value="1"/>
</dbReference>
<dbReference type="SMART" id="SM00369">
    <property type="entry name" value="LRR_TYP"/>
    <property type="match status" value="6"/>
</dbReference>
<dbReference type="GO" id="GO:0005886">
    <property type="term" value="C:plasma membrane"/>
    <property type="evidence" value="ECO:0007669"/>
    <property type="project" value="TreeGrafter"/>
</dbReference>
<accession>A0A8C8RI69</accession>
<keyword evidence="3" id="KW-0472">Membrane</keyword>
<evidence type="ECO:0000256" key="2">
    <source>
        <dbReference type="ARBA" id="ARBA00022737"/>
    </source>
</evidence>
<dbReference type="Pfam" id="PF13855">
    <property type="entry name" value="LRR_8"/>
    <property type="match status" value="3"/>
</dbReference>
<keyword evidence="3" id="KW-0812">Transmembrane</keyword>
<keyword evidence="3" id="KW-1133">Transmembrane helix</keyword>
<evidence type="ECO:0000256" key="3">
    <source>
        <dbReference type="SAM" id="Phobius"/>
    </source>
</evidence>
<dbReference type="InterPro" id="IPR003591">
    <property type="entry name" value="Leu-rich_rpt_typical-subtyp"/>
</dbReference>
<dbReference type="Ensembl" id="ENSPCET00000006091.1">
    <property type="protein sequence ID" value="ENSPCEP00000005873.1"/>
    <property type="gene ID" value="ENSPCEG00000004767.1"/>
</dbReference>
<dbReference type="PRINTS" id="PR00019">
    <property type="entry name" value="LEURICHRPT"/>
</dbReference>